<dbReference type="GeneTree" id="ENSGT00940000153178"/>
<dbReference type="VEuPathDB" id="HostDB:ENSMUSG00000092165"/>
<reference evidence="2" key="3">
    <citation type="submission" date="2025-08" db="UniProtKB">
        <authorList>
            <consortium name="Ensembl"/>
        </authorList>
    </citation>
    <scope>IDENTIFICATION</scope>
    <source>
        <strain evidence="2">C57BL/6J</strain>
    </source>
</reference>
<name>A0A2I3BPI7_MOUSE</name>
<dbReference type="AlphaFoldDB" id="A0A2I3BPI7"/>
<reference evidence="2 4" key="2">
    <citation type="journal article" date="2011" name="PLoS Biol.">
        <title>Modernizing reference genome assemblies.</title>
        <authorList>
            <person name="Church D.M."/>
            <person name="Schneider V.A."/>
            <person name="Graves T."/>
            <person name="Auger K."/>
            <person name="Cunningham F."/>
            <person name="Bouk N."/>
            <person name="Chen H.C."/>
            <person name="Agarwala R."/>
            <person name="McLaren W.M."/>
            <person name="Ritchie G.R."/>
            <person name="Albracht D."/>
            <person name="Kremitzki M."/>
            <person name="Rock S."/>
            <person name="Kotkiewicz H."/>
            <person name="Kremitzki C."/>
            <person name="Wollam A."/>
            <person name="Trani L."/>
            <person name="Fulton L."/>
            <person name="Fulton R."/>
            <person name="Matthews L."/>
            <person name="Whitehead S."/>
            <person name="Chow W."/>
            <person name="Torrance J."/>
            <person name="Dunn M."/>
            <person name="Harden G."/>
            <person name="Threadgold G."/>
            <person name="Wood J."/>
            <person name="Collins J."/>
            <person name="Heath P."/>
            <person name="Griffiths G."/>
            <person name="Pelan S."/>
            <person name="Grafham D."/>
            <person name="Eichler E.E."/>
            <person name="Weinstock G."/>
            <person name="Mardis E.R."/>
            <person name="Wilson R.K."/>
            <person name="Howe K."/>
            <person name="Flicek P."/>
            <person name="Hubbard T."/>
        </authorList>
    </citation>
    <scope>NUCLEOTIDE SEQUENCE [LARGE SCALE GENOMIC DNA]</scope>
    <source>
        <strain evidence="2 4">C57BL/6J</strain>
    </source>
</reference>
<reference evidence="2" key="4">
    <citation type="submission" date="2025-09" db="UniProtKB">
        <authorList>
            <consortium name="Ensembl"/>
        </authorList>
    </citation>
    <scope>IDENTIFICATION</scope>
    <source>
        <strain evidence="2">C57BL/6J</strain>
    </source>
</reference>
<organism evidence="2 4">
    <name type="scientific">Mus musculus</name>
    <name type="common">Mouse</name>
    <dbReference type="NCBI Taxonomy" id="10090"/>
    <lineage>
        <taxon>Eukaryota</taxon>
        <taxon>Metazoa</taxon>
        <taxon>Chordata</taxon>
        <taxon>Craniata</taxon>
        <taxon>Vertebrata</taxon>
        <taxon>Euteleostomi</taxon>
        <taxon>Mammalia</taxon>
        <taxon>Eutheria</taxon>
        <taxon>Euarchontoglires</taxon>
        <taxon>Glires</taxon>
        <taxon>Rodentia</taxon>
        <taxon>Myomorpha</taxon>
        <taxon>Muroidea</taxon>
        <taxon>Muridae</taxon>
        <taxon>Murinae</taxon>
        <taxon>Mus</taxon>
        <taxon>Mus</taxon>
    </lineage>
</organism>
<gene>
    <name evidence="2 3" type="primary">Gm5624</name>
</gene>
<protein>
    <submittedName>
        <fullName evidence="2">Predicted gene 5624</fullName>
    </submittedName>
</protein>
<accession>A0A2I3BPI7</accession>
<evidence type="ECO:0000313" key="4">
    <source>
        <dbReference type="Proteomes" id="UP000000589"/>
    </source>
</evidence>
<dbReference type="Ensembl" id="ENSMUST00000228629.2">
    <property type="protein sequence ID" value="ENSMUSP00000153804.2"/>
    <property type="gene ID" value="ENSMUSG00000092165.11"/>
</dbReference>
<sequence>MESHDTPGMFSRLLRLFHRENGNQGRPDQGRRNLASFLVKKEE</sequence>
<proteinExistence type="predicted"/>
<dbReference type="Proteomes" id="UP000000589">
    <property type="component" value="Chromosome 14"/>
</dbReference>
<evidence type="ECO:0000256" key="1">
    <source>
        <dbReference type="SAM" id="MobiDB-lite"/>
    </source>
</evidence>
<evidence type="ECO:0000313" key="3">
    <source>
        <dbReference type="MGI" id="MGI:3646247"/>
    </source>
</evidence>
<reference evidence="2 4" key="1">
    <citation type="journal article" date="2009" name="PLoS Biol.">
        <title>Lineage-specific biology revealed by a finished genome assembly of the mouse.</title>
        <authorList>
            <consortium name="Mouse Genome Sequencing Consortium"/>
            <person name="Church D.M."/>
            <person name="Goodstadt L."/>
            <person name="Hillier L.W."/>
            <person name="Zody M.C."/>
            <person name="Goldstein S."/>
            <person name="She X."/>
            <person name="Bult C.J."/>
            <person name="Agarwala R."/>
            <person name="Cherry J.L."/>
            <person name="DiCuccio M."/>
            <person name="Hlavina W."/>
            <person name="Kapustin Y."/>
            <person name="Meric P."/>
            <person name="Maglott D."/>
            <person name="Birtle Z."/>
            <person name="Marques A.C."/>
            <person name="Graves T."/>
            <person name="Zhou S."/>
            <person name="Teague B."/>
            <person name="Potamousis K."/>
            <person name="Churas C."/>
            <person name="Place M."/>
            <person name="Herschleb J."/>
            <person name="Runnheim R."/>
            <person name="Forrest D."/>
            <person name="Amos-Landgraf J."/>
            <person name="Schwartz D.C."/>
            <person name="Cheng Z."/>
            <person name="Lindblad-Toh K."/>
            <person name="Eichler E.E."/>
            <person name="Ponting C.P."/>
        </authorList>
    </citation>
    <scope>NUCLEOTIDE SEQUENCE [LARGE SCALE GENOMIC DNA]</scope>
    <source>
        <strain evidence="2 4">C57BL/6J</strain>
    </source>
</reference>
<keyword evidence="4" id="KW-1185">Reference proteome</keyword>
<dbReference type="AGR" id="MGI:3646247"/>
<dbReference type="ExpressionAtlas" id="A0A2I3BPI7">
    <property type="expression patterns" value="baseline"/>
</dbReference>
<evidence type="ECO:0000313" key="2">
    <source>
        <dbReference type="Ensembl" id="ENSMUSP00000153804.2"/>
    </source>
</evidence>
<dbReference type="MGI" id="MGI:3646247">
    <property type="gene designation" value="Gm5624"/>
</dbReference>
<feature type="region of interest" description="Disordered" evidence="1">
    <location>
        <begin position="20"/>
        <end position="43"/>
    </location>
</feature>
<dbReference type="Bgee" id="ENSMUSG00000092165">
    <property type="expression patterns" value="Expressed in spermatocyte and 10 other cell types or tissues"/>
</dbReference>